<sequence length="218" mass="23455">MPMVNHYPQTSLNDDFINATPPTHQSLQRPFVEGNSANQISYPALDQPPYPVWEQREGRDFGHSSNYEFPAYHLHATATLRLAASGPLPSSKADVTAASAPPLITTPAHPITGRYTCSYPTRAQDFKRSSDRLQHISSVHQRGQTNQGKNLCPVVGYRQSYGRGLCRPDKFNNHLKKVHGLVTVTPNSGAASAGSSVHGTGNSSNVAGRAVALAGNGN</sequence>
<evidence type="ECO:0000313" key="3">
    <source>
        <dbReference type="Proteomes" id="UP000297280"/>
    </source>
</evidence>
<dbReference type="Proteomes" id="UP000297280">
    <property type="component" value="Unassembled WGS sequence"/>
</dbReference>
<accession>A0A4Z1KC78</accession>
<organism evidence="2 3">
    <name type="scientific">Botrytis porri</name>
    <dbReference type="NCBI Taxonomy" id="87229"/>
    <lineage>
        <taxon>Eukaryota</taxon>
        <taxon>Fungi</taxon>
        <taxon>Dikarya</taxon>
        <taxon>Ascomycota</taxon>
        <taxon>Pezizomycotina</taxon>
        <taxon>Leotiomycetes</taxon>
        <taxon>Helotiales</taxon>
        <taxon>Sclerotiniaceae</taxon>
        <taxon>Botrytis</taxon>
    </lineage>
</organism>
<comment type="caution">
    <text evidence="2">The sequence shown here is derived from an EMBL/GenBank/DDBJ whole genome shotgun (WGS) entry which is preliminary data.</text>
</comment>
<evidence type="ECO:0000256" key="1">
    <source>
        <dbReference type="SAM" id="MobiDB-lite"/>
    </source>
</evidence>
<dbReference type="OrthoDB" id="6365676at2759"/>
<dbReference type="AlphaFoldDB" id="A0A4Z1KC78"/>
<gene>
    <name evidence="2" type="ORF">BPOR_0722g00020</name>
</gene>
<reference evidence="2 3" key="1">
    <citation type="submission" date="2017-12" db="EMBL/GenBank/DDBJ databases">
        <title>Comparative genomics of Botrytis spp.</title>
        <authorList>
            <person name="Valero-Jimenez C.A."/>
            <person name="Tapia P."/>
            <person name="Veloso J."/>
            <person name="Silva-Moreno E."/>
            <person name="Staats M."/>
            <person name="Valdes J.H."/>
            <person name="Van Kan J.A.L."/>
        </authorList>
    </citation>
    <scope>NUCLEOTIDE SEQUENCE [LARGE SCALE GENOMIC DNA]</scope>
    <source>
        <strain evidence="2 3">MUCL3349</strain>
    </source>
</reference>
<name>A0A4Z1KC78_9HELO</name>
<feature type="region of interest" description="Disordered" evidence="1">
    <location>
        <begin position="1"/>
        <end position="29"/>
    </location>
</feature>
<dbReference type="STRING" id="87229.A0A4Z1KC78"/>
<proteinExistence type="predicted"/>
<dbReference type="EMBL" id="PQXO01000721">
    <property type="protein sequence ID" value="TGO82986.1"/>
    <property type="molecule type" value="Genomic_DNA"/>
</dbReference>
<evidence type="ECO:0000313" key="2">
    <source>
        <dbReference type="EMBL" id="TGO82986.1"/>
    </source>
</evidence>
<keyword evidence="3" id="KW-1185">Reference proteome</keyword>
<protein>
    <submittedName>
        <fullName evidence="2">Uncharacterized protein</fullName>
    </submittedName>
</protein>